<dbReference type="SUPFAM" id="SSF74788">
    <property type="entry name" value="Cullin repeat-like"/>
    <property type="match status" value="1"/>
</dbReference>
<keyword evidence="3" id="KW-0653">Protein transport</keyword>
<dbReference type="Pfam" id="PF03081">
    <property type="entry name" value="Exo70_C"/>
    <property type="match status" value="1"/>
</dbReference>
<name>A0ABD1MNN6_9FABA</name>
<comment type="caution">
    <text evidence="5">The sequence shown here is derived from an EMBL/GenBank/DDBJ whole genome shotgun (WGS) entry which is preliminary data.</text>
</comment>
<dbReference type="InterPro" id="IPR046364">
    <property type="entry name" value="Exo70_C"/>
</dbReference>
<evidence type="ECO:0000259" key="4">
    <source>
        <dbReference type="Pfam" id="PF03081"/>
    </source>
</evidence>
<dbReference type="PANTHER" id="PTHR12542">
    <property type="entry name" value="EXOCYST COMPLEX PROTEIN EXO70"/>
    <property type="match status" value="1"/>
</dbReference>
<organism evidence="5 6">
    <name type="scientific">Flemingia macrophylla</name>
    <dbReference type="NCBI Taxonomy" id="520843"/>
    <lineage>
        <taxon>Eukaryota</taxon>
        <taxon>Viridiplantae</taxon>
        <taxon>Streptophyta</taxon>
        <taxon>Embryophyta</taxon>
        <taxon>Tracheophyta</taxon>
        <taxon>Spermatophyta</taxon>
        <taxon>Magnoliopsida</taxon>
        <taxon>eudicotyledons</taxon>
        <taxon>Gunneridae</taxon>
        <taxon>Pentapetalae</taxon>
        <taxon>rosids</taxon>
        <taxon>fabids</taxon>
        <taxon>Fabales</taxon>
        <taxon>Fabaceae</taxon>
        <taxon>Papilionoideae</taxon>
        <taxon>50 kb inversion clade</taxon>
        <taxon>NPAAA clade</taxon>
        <taxon>indigoferoid/millettioid clade</taxon>
        <taxon>Phaseoleae</taxon>
        <taxon>Flemingia</taxon>
    </lineage>
</organism>
<dbReference type="GO" id="GO:0006887">
    <property type="term" value="P:exocytosis"/>
    <property type="evidence" value="ECO:0007669"/>
    <property type="project" value="UniProtKB-KW"/>
</dbReference>
<keyword evidence="6" id="KW-1185">Reference proteome</keyword>
<evidence type="ECO:0000256" key="3">
    <source>
        <dbReference type="RuleBase" id="RU365026"/>
    </source>
</evidence>
<protein>
    <recommendedName>
        <fullName evidence="3">Exocyst subunit Exo70 family protein</fullName>
    </recommendedName>
</protein>
<evidence type="ECO:0000313" key="6">
    <source>
        <dbReference type="Proteomes" id="UP001603857"/>
    </source>
</evidence>
<dbReference type="EMBL" id="JBGMDY010000004">
    <property type="protein sequence ID" value="KAL2337128.1"/>
    <property type="molecule type" value="Genomic_DNA"/>
</dbReference>
<dbReference type="InterPro" id="IPR016159">
    <property type="entry name" value="Cullin_repeat-like_dom_sf"/>
</dbReference>
<dbReference type="PANTHER" id="PTHR12542:SF17">
    <property type="entry name" value="EXOCYST SUBUNIT EXO70 FAMILY PROTEIN"/>
    <property type="match status" value="1"/>
</dbReference>
<dbReference type="GO" id="GO:0015031">
    <property type="term" value="P:protein transport"/>
    <property type="evidence" value="ECO:0007669"/>
    <property type="project" value="UniProtKB-KW"/>
</dbReference>
<comment type="function">
    <text evidence="3">Component of the exocyst complex.</text>
</comment>
<evidence type="ECO:0000256" key="1">
    <source>
        <dbReference type="ARBA" id="ARBA00006756"/>
    </source>
</evidence>
<proteinExistence type="inferred from homology"/>
<dbReference type="InterPro" id="IPR004140">
    <property type="entry name" value="Exo70"/>
</dbReference>
<feature type="domain" description="Exocyst complex subunit Exo70 C-terminal" evidence="4">
    <location>
        <begin position="36"/>
        <end position="93"/>
    </location>
</feature>
<keyword evidence="2 3" id="KW-0813">Transport</keyword>
<reference evidence="5 6" key="1">
    <citation type="submission" date="2024-08" db="EMBL/GenBank/DDBJ databases">
        <title>Insights into the chromosomal genome structure of Flemingia macrophylla.</title>
        <authorList>
            <person name="Ding Y."/>
            <person name="Zhao Y."/>
            <person name="Bi W."/>
            <person name="Wu M."/>
            <person name="Zhao G."/>
            <person name="Gong Y."/>
            <person name="Li W."/>
            <person name="Zhang P."/>
        </authorList>
    </citation>
    <scope>NUCLEOTIDE SEQUENCE [LARGE SCALE GENOMIC DNA]</scope>
    <source>
        <strain evidence="5">DYQJB</strain>
        <tissue evidence="5">Leaf</tissue>
    </source>
</reference>
<evidence type="ECO:0000256" key="2">
    <source>
        <dbReference type="ARBA" id="ARBA00022448"/>
    </source>
</evidence>
<sequence>MRKSIIDETFYHLGVERVSFSQLQKLDWEFLELKIKTWLKAAKFAVGTLFRGERILCNRVFSTGSGQRIAELCFAEIAKDGTASLFSFVEMVAK</sequence>
<accession>A0ABD1MNN6</accession>
<keyword evidence="3" id="KW-0268">Exocytosis</keyword>
<evidence type="ECO:0000313" key="5">
    <source>
        <dbReference type="EMBL" id="KAL2337128.1"/>
    </source>
</evidence>
<dbReference type="Gene3D" id="1.20.1280.170">
    <property type="entry name" value="Exocyst complex component Exo70"/>
    <property type="match status" value="1"/>
</dbReference>
<dbReference type="Proteomes" id="UP001603857">
    <property type="component" value="Unassembled WGS sequence"/>
</dbReference>
<dbReference type="AlphaFoldDB" id="A0ABD1MNN6"/>
<comment type="similarity">
    <text evidence="1 3">Belongs to the EXO70 family.</text>
</comment>
<gene>
    <name evidence="5" type="ORF">Fmac_011574</name>
</gene>